<dbReference type="OrthoDB" id="3177213at2759"/>
<keyword evidence="2" id="KW-0472">Membrane</keyword>
<feature type="transmembrane region" description="Helical" evidence="2">
    <location>
        <begin position="425"/>
        <end position="444"/>
    </location>
</feature>
<feature type="transmembrane region" description="Helical" evidence="2">
    <location>
        <begin position="614"/>
        <end position="632"/>
    </location>
</feature>
<comment type="caution">
    <text evidence="3">The sequence shown here is derived from an EMBL/GenBank/DDBJ whole genome shotgun (WGS) entry which is preliminary data.</text>
</comment>
<dbReference type="PANTHER" id="PTHR42101">
    <property type="entry name" value="CHROMOSOME 16, WHOLE GENOME SHOTGUN SEQUENCE"/>
    <property type="match status" value="1"/>
</dbReference>
<feature type="transmembrane region" description="Helical" evidence="2">
    <location>
        <begin position="287"/>
        <end position="306"/>
    </location>
</feature>
<sequence length="669" mass="75473">MPWDGDQNAWRQTQAQHISAQPQPRHRVSHQSRSVFTASQAPAQRVSHQQRSLFRASQAPAHRVSHRQRSLFRASQLPVHRASHQTRSLYGAPRHDTYRNTYHDIPDEAEKTNRSYIEEEDVSERLNFCDAEVKLIEKPFEQDLDSEIPGQVRFIRRDAASSIELFYDLWFVANLAVFSASNPITEMAKLKVFTAYFVLLWTTWFVTTVYMARFEHDSIWARIGFTFHLASIIGFTILGIGLSNKVLLPSVIRITSVTMAFSRFTLATQYIVLFYQSRKFVDNRDSFLTATMIQFAPGLIYLTLGLSVDWSNIYGNGAIFTMWWIVALFEIFVILAHSAVSETMTFEGTHIAERINILTLIVIGEGATILTKKLTVIMDYTYIHQIASSWTSALVGTIFCASAILYLCFMLYFDMMPHHIHMKAPTLALWLLFHLPFHLVLILLSEGTGQWGIMWRASESINEIADQLNDVVDKCNSTAQLGSKLQDLTSNIMSLYGADSGSDITLVQDSVTKIKNLPDSAMLDNSASNPLLNATSTILTTLGKAILKSYYITTSKDAGDLSAEDSNKKAIDEASDRQLLVLTYLFISAGLVLVLMMVLHVIAKKKEWTMFNMFRAGFITMTGAGLALVALVNKNQGSAEKFLDKPWQLPIILVCFFVSLMLVHFKHPA</sequence>
<feature type="transmembrane region" description="Helical" evidence="2">
    <location>
        <begin position="219"/>
        <end position="242"/>
    </location>
</feature>
<feature type="transmembrane region" description="Helical" evidence="2">
    <location>
        <begin position="581"/>
        <end position="602"/>
    </location>
</feature>
<feature type="compositionally biased region" description="Polar residues" evidence="1">
    <location>
        <begin position="9"/>
        <end position="22"/>
    </location>
</feature>
<feature type="region of interest" description="Disordered" evidence="1">
    <location>
        <begin position="1"/>
        <end position="47"/>
    </location>
</feature>
<dbReference type="InterPro" id="IPR010640">
    <property type="entry name" value="Low_temperature_requirement_A"/>
</dbReference>
<keyword evidence="4" id="KW-1185">Reference proteome</keyword>
<dbReference type="Pfam" id="PF06772">
    <property type="entry name" value="LtrA"/>
    <property type="match status" value="1"/>
</dbReference>
<evidence type="ECO:0000313" key="3">
    <source>
        <dbReference type="EMBL" id="CAH0022517.1"/>
    </source>
</evidence>
<dbReference type="PANTHER" id="PTHR42101:SF1">
    <property type="entry name" value="LOW TEMPERATURE REQUIREMENT A"/>
    <property type="match status" value="1"/>
</dbReference>
<name>A0A9N9VCB1_9HYPO</name>
<feature type="compositionally biased region" description="Polar residues" evidence="1">
    <location>
        <begin position="31"/>
        <end position="47"/>
    </location>
</feature>
<feature type="transmembrane region" description="Helical" evidence="2">
    <location>
        <begin position="193"/>
        <end position="212"/>
    </location>
</feature>
<feature type="transmembrane region" description="Helical" evidence="2">
    <location>
        <begin position="254"/>
        <end position="275"/>
    </location>
</feature>
<dbReference type="EMBL" id="CABFNQ020000679">
    <property type="protein sequence ID" value="CAH0022517.1"/>
    <property type="molecule type" value="Genomic_DNA"/>
</dbReference>
<organism evidence="3 4">
    <name type="scientific">Clonostachys rhizophaga</name>
    <dbReference type="NCBI Taxonomy" id="160324"/>
    <lineage>
        <taxon>Eukaryota</taxon>
        <taxon>Fungi</taxon>
        <taxon>Dikarya</taxon>
        <taxon>Ascomycota</taxon>
        <taxon>Pezizomycotina</taxon>
        <taxon>Sordariomycetes</taxon>
        <taxon>Hypocreomycetidae</taxon>
        <taxon>Hypocreales</taxon>
        <taxon>Bionectriaceae</taxon>
        <taxon>Clonostachys</taxon>
    </lineage>
</organism>
<feature type="transmembrane region" description="Helical" evidence="2">
    <location>
        <begin position="390"/>
        <end position="413"/>
    </location>
</feature>
<dbReference type="AlphaFoldDB" id="A0A9N9VCB1"/>
<feature type="transmembrane region" description="Helical" evidence="2">
    <location>
        <begin position="351"/>
        <end position="370"/>
    </location>
</feature>
<evidence type="ECO:0000256" key="1">
    <source>
        <dbReference type="SAM" id="MobiDB-lite"/>
    </source>
</evidence>
<feature type="transmembrane region" description="Helical" evidence="2">
    <location>
        <begin position="318"/>
        <end position="339"/>
    </location>
</feature>
<protein>
    <submittedName>
        <fullName evidence="3">Uncharacterized protein</fullName>
    </submittedName>
</protein>
<keyword evidence="2" id="KW-0812">Transmembrane</keyword>
<feature type="transmembrane region" description="Helical" evidence="2">
    <location>
        <begin position="647"/>
        <end position="665"/>
    </location>
</feature>
<evidence type="ECO:0000256" key="2">
    <source>
        <dbReference type="SAM" id="Phobius"/>
    </source>
</evidence>
<dbReference type="Proteomes" id="UP000696573">
    <property type="component" value="Unassembled WGS sequence"/>
</dbReference>
<reference evidence="3" key="1">
    <citation type="submission" date="2021-10" db="EMBL/GenBank/DDBJ databases">
        <authorList>
            <person name="Piombo E."/>
        </authorList>
    </citation>
    <scope>NUCLEOTIDE SEQUENCE</scope>
</reference>
<proteinExistence type="predicted"/>
<accession>A0A9N9VCB1</accession>
<gene>
    <name evidence="3" type="ORF">CRHIZ90672A_00016327</name>
</gene>
<evidence type="ECO:0000313" key="4">
    <source>
        <dbReference type="Proteomes" id="UP000696573"/>
    </source>
</evidence>
<keyword evidence="2" id="KW-1133">Transmembrane helix</keyword>